<protein>
    <recommendedName>
        <fullName evidence="5">Protein FAM199X</fullName>
    </recommendedName>
</protein>
<feature type="region of interest" description="Disordered" evidence="2">
    <location>
        <begin position="130"/>
        <end position="157"/>
    </location>
</feature>
<name>A0A8W8MWH6_MAGGI</name>
<evidence type="ECO:0008006" key="5">
    <source>
        <dbReference type="Google" id="ProtNLM"/>
    </source>
</evidence>
<dbReference type="EnsemblMetazoa" id="G4234.4">
    <property type="protein sequence ID" value="G4234.4:cds"/>
    <property type="gene ID" value="G4234"/>
</dbReference>
<feature type="region of interest" description="Disordered" evidence="2">
    <location>
        <begin position="238"/>
        <end position="277"/>
    </location>
</feature>
<sequence length="317" mass="35203">MLADTPTNSPWLCEAVMLGHNMRSNFSESELAGIHGDYLNRMKKSSPTSSSCPSEVSSECSENLNSTFFSENSSDCGDEIPLDIVAELQETLFGDISSSLVNILDIVEEDTCLLDDDHWTSALESISTVPDLTSPAPCSSTASGHKSTPQQNRKKPVNIKTARWSTLCDDEKASVIEELSRVISNELGLREQLEVIRIINPSAEVSPTDKEFVIDIYSIDEGKLEKIQEYIAGHAQSPCIPSKDSSEVSPKKHSKQANKKQSIQEKKVKQKFYKQRQRKEYRQMLKEKRSGLFAREEVLSVSEIEPGDGEGDIDILG</sequence>
<evidence type="ECO:0000313" key="4">
    <source>
        <dbReference type="Proteomes" id="UP000005408"/>
    </source>
</evidence>
<dbReference type="OrthoDB" id="6365484at2759"/>
<dbReference type="AlphaFoldDB" id="A0A8W8MWH6"/>
<dbReference type="OMA" id="PWKRSSY"/>
<feature type="compositionally biased region" description="Polar residues" evidence="2">
    <location>
        <begin position="130"/>
        <end position="151"/>
    </location>
</feature>
<feature type="compositionally biased region" description="Basic residues" evidence="2">
    <location>
        <begin position="268"/>
        <end position="277"/>
    </location>
</feature>
<reference evidence="3" key="1">
    <citation type="submission" date="2022-08" db="UniProtKB">
        <authorList>
            <consortium name="EnsemblMetazoa"/>
        </authorList>
    </citation>
    <scope>IDENTIFICATION</scope>
    <source>
        <strain evidence="3">05x7-T-G4-1.051#20</strain>
    </source>
</reference>
<evidence type="ECO:0000256" key="1">
    <source>
        <dbReference type="ARBA" id="ARBA00009319"/>
    </source>
</evidence>
<keyword evidence="4" id="KW-1185">Reference proteome</keyword>
<comment type="similarity">
    <text evidence="1">Belongs to the FAM199 family.</text>
</comment>
<accession>A0A8W8MWH6</accession>
<organism evidence="3 4">
    <name type="scientific">Magallana gigas</name>
    <name type="common">Pacific oyster</name>
    <name type="synonym">Crassostrea gigas</name>
    <dbReference type="NCBI Taxonomy" id="29159"/>
    <lineage>
        <taxon>Eukaryota</taxon>
        <taxon>Metazoa</taxon>
        <taxon>Spiralia</taxon>
        <taxon>Lophotrochozoa</taxon>
        <taxon>Mollusca</taxon>
        <taxon>Bivalvia</taxon>
        <taxon>Autobranchia</taxon>
        <taxon>Pteriomorphia</taxon>
        <taxon>Ostreida</taxon>
        <taxon>Ostreoidea</taxon>
        <taxon>Ostreidae</taxon>
        <taxon>Magallana</taxon>
    </lineage>
</organism>
<dbReference type="PANTHER" id="PTHR32003:SF1">
    <property type="entry name" value="PROTEIN FAM199X"/>
    <property type="match status" value="1"/>
</dbReference>
<dbReference type="Proteomes" id="UP000005408">
    <property type="component" value="Unassembled WGS sequence"/>
</dbReference>
<proteinExistence type="inferred from homology"/>
<dbReference type="EnsemblMetazoa" id="G4234.2">
    <property type="protein sequence ID" value="G4234.2:cds"/>
    <property type="gene ID" value="G4234"/>
</dbReference>
<evidence type="ECO:0000256" key="2">
    <source>
        <dbReference type="SAM" id="MobiDB-lite"/>
    </source>
</evidence>
<dbReference type="InterPro" id="IPR029672">
    <property type="entry name" value="FAM199X_fam"/>
</dbReference>
<dbReference type="Pfam" id="PF15814">
    <property type="entry name" value="FAM199X"/>
    <property type="match status" value="2"/>
</dbReference>
<evidence type="ECO:0000313" key="3">
    <source>
        <dbReference type="EnsemblMetazoa" id="G4234.2:cds"/>
    </source>
</evidence>
<dbReference type="PANTHER" id="PTHR32003">
    <property type="entry name" value="PROTEIN FAM199X"/>
    <property type="match status" value="1"/>
</dbReference>